<sequence length="245" mass="26793">MASRKTKRPKVSGRAFWLGRQGDRASEGKGAVDDLEGKVLAHDVSAKELQFLWMYIRLILSSSVEAKAASTSSMLVTSASEALSGLPQAPCSDGSSYVGEFKCGVKHGLGSYHFRNGDRYAGEYFGDKIHGFGVYRFANGHCYEGSWHEGKKQGFGMYTFRNGDKRSGEWDFGTLKSPLPPTDPSVERAVQAAQRAAENAFHLPRVDEQVHKVVMAANRAATAARVAAIKAVQNRMDGKFCDTYV</sequence>
<dbReference type="Gene3D" id="2.20.110.10">
    <property type="entry name" value="Histone H3 K4-specific methyltransferase SET7/9 N-terminal domain"/>
    <property type="match status" value="2"/>
</dbReference>
<evidence type="ECO:0000313" key="2">
    <source>
        <dbReference type="EMBL" id="EMS66099.1"/>
    </source>
</evidence>
<name>M8AY98_TRIUA</name>
<dbReference type="SUPFAM" id="SSF82185">
    <property type="entry name" value="Histone H3 K4-specific methyltransferase SET7/9 N-terminal domain"/>
    <property type="match status" value="1"/>
</dbReference>
<keyword evidence="1" id="KW-0677">Repeat</keyword>
<dbReference type="Pfam" id="PF02493">
    <property type="entry name" value="MORN"/>
    <property type="match status" value="3"/>
</dbReference>
<dbReference type="FunFam" id="2.20.110.10:FF:000002">
    <property type="entry name" value="Phosphatidylinositol 4-phosphate 5-kinase 8"/>
    <property type="match status" value="2"/>
</dbReference>
<dbReference type="SMART" id="SM00698">
    <property type="entry name" value="MORN"/>
    <property type="match status" value="3"/>
</dbReference>
<dbReference type="EMBL" id="KD035570">
    <property type="protein sequence ID" value="EMS66099.1"/>
    <property type="molecule type" value="Genomic_DNA"/>
</dbReference>
<gene>
    <name evidence="2" type="ORF">TRIUR3_05819</name>
</gene>
<accession>M8AY98</accession>
<dbReference type="InterPro" id="IPR003409">
    <property type="entry name" value="MORN"/>
</dbReference>
<dbReference type="eggNOG" id="KOG0231">
    <property type="taxonomic scope" value="Eukaryota"/>
</dbReference>
<dbReference type="STRING" id="4572.M8AY98"/>
<organism evidence="2">
    <name type="scientific">Triticum urartu</name>
    <name type="common">Red wild einkorn</name>
    <name type="synonym">Crithodium urartu</name>
    <dbReference type="NCBI Taxonomy" id="4572"/>
    <lineage>
        <taxon>Eukaryota</taxon>
        <taxon>Viridiplantae</taxon>
        <taxon>Streptophyta</taxon>
        <taxon>Embryophyta</taxon>
        <taxon>Tracheophyta</taxon>
        <taxon>Spermatophyta</taxon>
        <taxon>Magnoliopsida</taxon>
        <taxon>Liliopsida</taxon>
        <taxon>Poales</taxon>
        <taxon>Poaceae</taxon>
        <taxon>BOP clade</taxon>
        <taxon>Pooideae</taxon>
        <taxon>Triticodae</taxon>
        <taxon>Triticeae</taxon>
        <taxon>Triticinae</taxon>
        <taxon>Triticum</taxon>
    </lineage>
</organism>
<dbReference type="OMA" id="XARGAGR"/>
<dbReference type="PANTHER" id="PTHR23084:SF176">
    <property type="entry name" value="HISTONE H3 K4-SPECIFIC METHYLTRANSFERASE SET7_9 FAMILY PROTEIN"/>
    <property type="match status" value="1"/>
</dbReference>
<dbReference type="AlphaFoldDB" id="M8AY98"/>
<proteinExistence type="predicted"/>
<evidence type="ECO:0000256" key="1">
    <source>
        <dbReference type="ARBA" id="ARBA00022737"/>
    </source>
</evidence>
<dbReference type="PANTHER" id="PTHR23084">
    <property type="entry name" value="PHOSPHATIDYLINOSITOL-4-PHOSPHATE 5-KINASE RELATED"/>
    <property type="match status" value="1"/>
</dbReference>
<dbReference type="GO" id="GO:0016020">
    <property type="term" value="C:membrane"/>
    <property type="evidence" value="ECO:0007669"/>
    <property type="project" value="UniProtKB-ARBA"/>
</dbReference>
<reference evidence="2" key="1">
    <citation type="journal article" date="2013" name="Nature">
        <title>Draft genome of the wheat A-genome progenitor Triticum urartu.</title>
        <authorList>
            <person name="Ling H.Q."/>
            <person name="Zhao S."/>
            <person name="Liu D."/>
            <person name="Wang J."/>
            <person name="Sun H."/>
            <person name="Zhang C."/>
            <person name="Fan H."/>
            <person name="Li D."/>
            <person name="Dong L."/>
            <person name="Tao Y."/>
            <person name="Gao C."/>
            <person name="Wu H."/>
            <person name="Li Y."/>
            <person name="Cui Y."/>
            <person name="Guo X."/>
            <person name="Zheng S."/>
            <person name="Wang B."/>
            <person name="Yu K."/>
            <person name="Liang Q."/>
            <person name="Yang W."/>
            <person name="Lou X."/>
            <person name="Chen J."/>
            <person name="Feng M."/>
            <person name="Jian J."/>
            <person name="Zhang X."/>
            <person name="Luo G."/>
            <person name="Jiang Y."/>
            <person name="Liu J."/>
            <person name="Wang Z."/>
            <person name="Sha Y."/>
            <person name="Zhang B."/>
            <person name="Wu H."/>
            <person name="Tang D."/>
            <person name="Shen Q."/>
            <person name="Xue P."/>
            <person name="Zou S."/>
            <person name="Wang X."/>
            <person name="Liu X."/>
            <person name="Wang F."/>
            <person name="Yang Y."/>
            <person name="An X."/>
            <person name="Dong Z."/>
            <person name="Zhang K."/>
            <person name="Zhang X."/>
            <person name="Luo M.C."/>
            <person name="Dvorak J."/>
            <person name="Tong Y."/>
            <person name="Wang J."/>
            <person name="Yang H."/>
            <person name="Li Z."/>
            <person name="Wang D."/>
            <person name="Zhang A."/>
            <person name="Wang J."/>
        </authorList>
    </citation>
    <scope>NUCLEOTIDE SEQUENCE</scope>
</reference>
<protein>
    <submittedName>
        <fullName evidence="2">Uncharacterized protein</fullName>
    </submittedName>
</protein>